<dbReference type="Pfam" id="PF14031">
    <property type="entry name" value="D-ser_dehydrat"/>
    <property type="match status" value="1"/>
</dbReference>
<reference evidence="4 5" key="1">
    <citation type="submission" date="2023-07" db="EMBL/GenBank/DDBJ databases">
        <authorList>
            <person name="Girao M."/>
            <person name="Carvalho M.F."/>
        </authorList>
    </citation>
    <scope>NUCLEOTIDE SEQUENCE [LARGE SCALE GENOMIC DNA]</scope>
    <source>
        <strain evidence="4 5">YIM65754</strain>
    </source>
</reference>
<dbReference type="GO" id="GO:0008784">
    <property type="term" value="F:alanine racemase activity"/>
    <property type="evidence" value="ECO:0007669"/>
    <property type="project" value="UniProtKB-EC"/>
</dbReference>
<evidence type="ECO:0000313" key="4">
    <source>
        <dbReference type="EMBL" id="MEE2056999.1"/>
    </source>
</evidence>
<gene>
    <name evidence="4" type="ORF">Q7514_05585</name>
</gene>
<organism evidence="4 5">
    <name type="scientific">Rhodococcus artemisiae</name>
    <dbReference type="NCBI Taxonomy" id="714159"/>
    <lineage>
        <taxon>Bacteria</taxon>
        <taxon>Bacillati</taxon>
        <taxon>Actinomycetota</taxon>
        <taxon>Actinomycetes</taxon>
        <taxon>Mycobacteriales</taxon>
        <taxon>Nocardiaceae</taxon>
        <taxon>Rhodococcus</taxon>
    </lineage>
</organism>
<dbReference type="PANTHER" id="PTHR28004:SF2">
    <property type="entry name" value="D-SERINE DEHYDRATASE"/>
    <property type="match status" value="1"/>
</dbReference>
<comment type="similarity">
    <text evidence="1">Belongs to the DSD1 family.</text>
</comment>
<evidence type="ECO:0000256" key="2">
    <source>
        <dbReference type="ARBA" id="ARBA00023239"/>
    </source>
</evidence>
<proteinExistence type="inferred from homology"/>
<dbReference type="RefSeq" id="WP_330132261.1">
    <property type="nucleotide sequence ID" value="NZ_JAUTXY010000002.1"/>
</dbReference>
<comment type="caution">
    <text evidence="4">The sequence shown here is derived from an EMBL/GenBank/DDBJ whole genome shotgun (WGS) entry which is preliminary data.</text>
</comment>
<dbReference type="Proteomes" id="UP001336020">
    <property type="component" value="Unassembled WGS sequence"/>
</dbReference>
<sequence length="360" mass="37348">MIAFPSIDATPALLVDRAVLDGNIARMAASARERGLDVRPHAKTHKCIEIAHLQLAAGARGLTVATVSEAEAFAQAGFDDIFIAYPLWVDAARGARLQALSETVQLTVGIDSAAGARTLADHCDTSIGVLVEIDSGHHRTGVAPEQAGVVASEAQALGLNVLGVFTFPGHSYGPGLPHVAVAEETDALAVAAAALRDAGIDPVVISGGSSPTALIETPSVATELRPGVYVFGDAQQLELDAVTEADIALTVLATVVSARGEVVVLDSGSKTLGADRASWATGYGRILGEPDARITALSEHHATVGWPNTSTRPDLGQRVRVIPNHVCNTVNLADELIVTDGRHADAVVDRWRVAARGCNT</sequence>
<dbReference type="Gene3D" id="2.40.37.20">
    <property type="entry name" value="D-serine dehydratase-like domain"/>
    <property type="match status" value="1"/>
</dbReference>
<accession>A0ABU7L6Q8</accession>
<keyword evidence="2" id="KW-0456">Lyase</keyword>
<dbReference type="InterPro" id="IPR051466">
    <property type="entry name" value="D-amino_acid_metab_enzyme"/>
</dbReference>
<dbReference type="PANTHER" id="PTHR28004">
    <property type="entry name" value="ZGC:162816-RELATED"/>
    <property type="match status" value="1"/>
</dbReference>
<evidence type="ECO:0000256" key="1">
    <source>
        <dbReference type="ARBA" id="ARBA00005323"/>
    </source>
</evidence>
<dbReference type="InterPro" id="IPR001608">
    <property type="entry name" value="Ala_racemase_N"/>
</dbReference>
<evidence type="ECO:0000259" key="3">
    <source>
        <dbReference type="SMART" id="SM01119"/>
    </source>
</evidence>
<name>A0ABU7L6Q8_9NOCA</name>
<keyword evidence="5" id="KW-1185">Reference proteome</keyword>
<dbReference type="EMBL" id="JAUTXY010000002">
    <property type="protein sequence ID" value="MEE2056999.1"/>
    <property type="molecule type" value="Genomic_DNA"/>
</dbReference>
<dbReference type="SUPFAM" id="SSF51419">
    <property type="entry name" value="PLP-binding barrel"/>
    <property type="match status" value="1"/>
</dbReference>
<dbReference type="Gene3D" id="3.20.20.10">
    <property type="entry name" value="Alanine racemase"/>
    <property type="match status" value="1"/>
</dbReference>
<evidence type="ECO:0000313" key="5">
    <source>
        <dbReference type="Proteomes" id="UP001336020"/>
    </source>
</evidence>
<dbReference type="Pfam" id="PF01168">
    <property type="entry name" value="Ala_racemase_N"/>
    <property type="match status" value="1"/>
</dbReference>
<keyword evidence="4" id="KW-0413">Isomerase</keyword>
<protein>
    <submittedName>
        <fullName evidence="4">Alanine racemase</fullName>
        <ecNumber evidence="4">5.1.1.1</ecNumber>
    </submittedName>
</protein>
<dbReference type="EC" id="5.1.1.1" evidence="4"/>
<dbReference type="InterPro" id="IPR042208">
    <property type="entry name" value="D-ser_dehydrat-like_sf"/>
</dbReference>
<feature type="domain" description="D-serine dehydratase-like" evidence="3">
    <location>
        <begin position="248"/>
        <end position="340"/>
    </location>
</feature>
<dbReference type="SMART" id="SM01119">
    <property type="entry name" value="D-ser_dehydrat"/>
    <property type="match status" value="1"/>
</dbReference>
<dbReference type="InterPro" id="IPR026956">
    <property type="entry name" value="D-ser_dehydrat-like_dom"/>
</dbReference>
<dbReference type="InterPro" id="IPR029066">
    <property type="entry name" value="PLP-binding_barrel"/>
</dbReference>